<evidence type="ECO:0000256" key="3">
    <source>
        <dbReference type="SAM" id="SignalP"/>
    </source>
</evidence>
<dbReference type="OrthoDB" id="9801912at2"/>
<dbReference type="RefSeq" id="WP_068904490.1">
    <property type="nucleotide sequence ID" value="NZ_JBHUIF010000028.1"/>
</dbReference>
<dbReference type="PIRSF" id="PIRSF002741">
    <property type="entry name" value="MppA"/>
    <property type="match status" value="1"/>
</dbReference>
<sequence>MPFFLILILLLLPSTVSAASTLTMIPRLTDGHQRNFNPFRANSVSTTKGFIFEPLFITAAEKRYYRLADSVTFSDDLSKIKLHLRSGITWSDGQPFVAEDVVYSLNLQKDTPNLDIHHVGEKIKSVSKTGPREVTVTLKQPNTHFLTLLAHSPIVPFHQWKTVKDPETFLNPDPIGTGPFTKISSFSSQEVVQCRNPKYWQASKLAIDCIRYPKVASNEELVDRLSAGEIDWASAFIPDIDRNYAAYSPHHKYHPDVSSVVSLLFNFDNPDPNIKQVISDIRFRRAMSMAIDRELLINIAVFGQGQLVTTPSGLEPKFSSWVNPSHRDQFNYYIRYHPSASKRLLDNMNIKDKDGDGYRELPSGKPLYLSIITPKGWSDFESSAEVIKDMAATIGIKVIHSSVNFSLYEELMATADYDITLTNYPRGNSPFIYFDAAFNSEHQKKESPRYARHYFVQPKVDALLHEYKVTKSLDDKKVIIDKLEALLVRKQVTVPLYYKIDTVEYNSTRFKGWWQDDQQHGKVPPIWSNSQLRLLQTLDLSEAKHKERELDQYHPQ</sequence>
<name>A0A1C3EDW0_9GAMM</name>
<dbReference type="GO" id="GO:0043190">
    <property type="term" value="C:ATP-binding cassette (ABC) transporter complex"/>
    <property type="evidence" value="ECO:0007669"/>
    <property type="project" value="InterPro"/>
</dbReference>
<organism evidence="5 6">
    <name type="scientific">Veronia pacifica</name>
    <dbReference type="NCBI Taxonomy" id="1080227"/>
    <lineage>
        <taxon>Bacteria</taxon>
        <taxon>Pseudomonadati</taxon>
        <taxon>Pseudomonadota</taxon>
        <taxon>Gammaproteobacteria</taxon>
        <taxon>Vibrionales</taxon>
        <taxon>Vibrionaceae</taxon>
        <taxon>Veronia</taxon>
    </lineage>
</organism>
<keyword evidence="2 3" id="KW-0732">Signal</keyword>
<dbReference type="InterPro" id="IPR039424">
    <property type="entry name" value="SBP_5"/>
</dbReference>
<feature type="domain" description="Solute-binding protein family 5" evidence="4">
    <location>
        <begin position="65"/>
        <end position="430"/>
    </location>
</feature>
<feature type="signal peptide" evidence="3">
    <location>
        <begin position="1"/>
        <end position="18"/>
    </location>
</feature>
<dbReference type="PANTHER" id="PTHR30290">
    <property type="entry name" value="PERIPLASMIC BINDING COMPONENT OF ABC TRANSPORTER"/>
    <property type="match status" value="1"/>
</dbReference>
<dbReference type="GO" id="GO:0042938">
    <property type="term" value="P:dipeptide transport"/>
    <property type="evidence" value="ECO:0007669"/>
    <property type="project" value="TreeGrafter"/>
</dbReference>
<evidence type="ECO:0000313" key="5">
    <source>
        <dbReference type="EMBL" id="ODA31390.1"/>
    </source>
</evidence>
<dbReference type="InterPro" id="IPR000914">
    <property type="entry name" value="SBP_5_dom"/>
</dbReference>
<dbReference type="Proteomes" id="UP000094936">
    <property type="component" value="Unassembled WGS sequence"/>
</dbReference>
<dbReference type="CDD" id="cd08509">
    <property type="entry name" value="PBP2_TmCBP_oligosaccharides_like"/>
    <property type="match status" value="1"/>
</dbReference>
<dbReference type="SUPFAM" id="SSF53850">
    <property type="entry name" value="Periplasmic binding protein-like II"/>
    <property type="match status" value="1"/>
</dbReference>
<proteinExistence type="inferred from homology"/>
<evidence type="ECO:0000259" key="4">
    <source>
        <dbReference type="Pfam" id="PF00496"/>
    </source>
</evidence>
<dbReference type="PANTHER" id="PTHR30290:SF38">
    <property type="entry name" value="D,D-DIPEPTIDE-BINDING PERIPLASMIC PROTEIN DDPA-RELATED"/>
    <property type="match status" value="1"/>
</dbReference>
<dbReference type="GO" id="GO:0030288">
    <property type="term" value="C:outer membrane-bounded periplasmic space"/>
    <property type="evidence" value="ECO:0007669"/>
    <property type="project" value="TreeGrafter"/>
</dbReference>
<feature type="chain" id="PRO_5008673004" description="Solute-binding protein family 5 domain-containing protein" evidence="3">
    <location>
        <begin position="19"/>
        <end position="556"/>
    </location>
</feature>
<reference evidence="5 6" key="1">
    <citation type="submission" date="2016-05" db="EMBL/GenBank/DDBJ databases">
        <title>Genomic Taxonomy of the Vibrionaceae.</title>
        <authorList>
            <person name="Gomez-Gil B."/>
            <person name="Enciso-Ibarra J."/>
        </authorList>
    </citation>
    <scope>NUCLEOTIDE SEQUENCE [LARGE SCALE GENOMIC DNA]</scope>
    <source>
        <strain evidence="5 6">CAIM 1920</strain>
    </source>
</reference>
<accession>A0A1C3EDW0</accession>
<dbReference type="Gene3D" id="3.10.105.10">
    <property type="entry name" value="Dipeptide-binding Protein, Domain 3"/>
    <property type="match status" value="1"/>
</dbReference>
<comment type="similarity">
    <text evidence="1">Belongs to the bacterial solute-binding protein 5 family.</text>
</comment>
<comment type="caution">
    <text evidence="5">The sequence shown here is derived from an EMBL/GenBank/DDBJ whole genome shotgun (WGS) entry which is preliminary data.</text>
</comment>
<evidence type="ECO:0000256" key="1">
    <source>
        <dbReference type="ARBA" id="ARBA00005695"/>
    </source>
</evidence>
<dbReference type="GO" id="GO:1904680">
    <property type="term" value="F:peptide transmembrane transporter activity"/>
    <property type="evidence" value="ECO:0007669"/>
    <property type="project" value="TreeGrafter"/>
</dbReference>
<dbReference type="Gene3D" id="3.90.76.10">
    <property type="entry name" value="Dipeptide-binding Protein, Domain 1"/>
    <property type="match status" value="1"/>
</dbReference>
<evidence type="ECO:0000256" key="2">
    <source>
        <dbReference type="ARBA" id="ARBA00022729"/>
    </source>
</evidence>
<gene>
    <name evidence="5" type="ORF">A8L45_17065</name>
</gene>
<dbReference type="Gene3D" id="3.40.190.10">
    <property type="entry name" value="Periplasmic binding protein-like II"/>
    <property type="match status" value="1"/>
</dbReference>
<dbReference type="InterPro" id="IPR030678">
    <property type="entry name" value="Peptide/Ni-bd"/>
</dbReference>
<evidence type="ECO:0000313" key="6">
    <source>
        <dbReference type="Proteomes" id="UP000094936"/>
    </source>
</evidence>
<keyword evidence="6" id="KW-1185">Reference proteome</keyword>
<dbReference type="STRING" id="1080227.A8L45_17065"/>
<protein>
    <recommendedName>
        <fullName evidence="4">Solute-binding protein family 5 domain-containing protein</fullName>
    </recommendedName>
</protein>
<dbReference type="Pfam" id="PF00496">
    <property type="entry name" value="SBP_bac_5"/>
    <property type="match status" value="1"/>
</dbReference>
<dbReference type="EMBL" id="LYBM01000036">
    <property type="protein sequence ID" value="ODA31390.1"/>
    <property type="molecule type" value="Genomic_DNA"/>
</dbReference>
<dbReference type="AlphaFoldDB" id="A0A1C3EDW0"/>